<evidence type="ECO:0000313" key="8">
    <source>
        <dbReference type="Proteomes" id="UP000747110"/>
    </source>
</evidence>
<proteinExistence type="inferred from homology"/>
<dbReference type="Proteomes" id="UP000747110">
    <property type="component" value="Unassembled WGS sequence"/>
</dbReference>
<dbReference type="OrthoDB" id="5046242at2759"/>
<dbReference type="PANTHER" id="PTHR10742:SF386">
    <property type="entry name" value="LYSINE-SPECIFIC HISTONE DEMETHYLASE 1A"/>
    <property type="match status" value="1"/>
</dbReference>
<dbReference type="InterPro" id="IPR050281">
    <property type="entry name" value="Flavin_monoamine_oxidase"/>
</dbReference>
<accession>A0A8J4GE64</accession>
<dbReference type="PANTHER" id="PTHR10742">
    <property type="entry name" value="FLAVIN MONOAMINE OXIDASE"/>
    <property type="match status" value="1"/>
</dbReference>
<comment type="caution">
    <text evidence="6">The sequence shown here is derived from an EMBL/GenBank/DDBJ whole genome shotgun (WGS) entry which is preliminary data.</text>
</comment>
<dbReference type="GO" id="GO:0006338">
    <property type="term" value="P:chromatin remodeling"/>
    <property type="evidence" value="ECO:0007669"/>
    <property type="project" value="TreeGrafter"/>
</dbReference>
<dbReference type="InterPro" id="IPR036188">
    <property type="entry name" value="FAD/NAD-bd_sf"/>
</dbReference>
<gene>
    <name evidence="5" type="ORF">Vretifemale_513</name>
    <name evidence="6" type="ORF">Vretimale_10205</name>
</gene>
<sequence>MDESMHKLVAMVMLLVLPSGMLAPSQAQAPAPSNVYDLIIIGSGMAGLGAAKRAKELGVAKILILEARDRIGGRTITQPLNITLPPNSPAPAAIDLGAAWIHRISGARGFNPMAKLANDSGSGYVTTTEAGLSFDPKGVEDTDQWDKTYEDMLARWEVYYGKYLNGNPKDTDSLQTVYDKFVQSAPWSTLQKATLLQALVTEIAMDYAADLSQLSGPWSQEDYNWGNGPDALPSRGYSTLVSYLATNQTIWTNYAVDFINYSNPALVDVRGRILKGTGQGSTFVLLAKGVINTMPLGYLQAQLAPATPTLFKPALATSQSAAIKAMGMGLLNKVILVWPNSSWWSGIITTPWLTIRNSTSLGSFSEYYNLAATGVKLPVLICFNAGSFAKSVESLSDAVIVSRALGPLQRLLPAGKTIPPPVQTIVTRWASDPWTYGSYSYNKVGVSYNTRSKAFAALGTLKRVGFAGEHTHLQFPSTAHGAYLSGVAEAERLAPLVK</sequence>
<comment type="similarity">
    <text evidence="1">Belongs to the flavin monoamine oxidase family.</text>
</comment>
<organism evidence="6 7">
    <name type="scientific">Volvox reticuliferus</name>
    <dbReference type="NCBI Taxonomy" id="1737510"/>
    <lineage>
        <taxon>Eukaryota</taxon>
        <taxon>Viridiplantae</taxon>
        <taxon>Chlorophyta</taxon>
        <taxon>core chlorophytes</taxon>
        <taxon>Chlorophyceae</taxon>
        <taxon>CS clade</taxon>
        <taxon>Chlamydomonadales</taxon>
        <taxon>Volvocaceae</taxon>
        <taxon>Volvox</taxon>
    </lineage>
</organism>
<dbReference type="Gene3D" id="3.50.50.60">
    <property type="entry name" value="FAD/NAD(P)-binding domain"/>
    <property type="match status" value="1"/>
</dbReference>
<keyword evidence="8" id="KW-1185">Reference proteome</keyword>
<dbReference type="GO" id="GO:0003682">
    <property type="term" value="F:chromatin binding"/>
    <property type="evidence" value="ECO:0007669"/>
    <property type="project" value="TreeGrafter"/>
</dbReference>
<dbReference type="GO" id="GO:0016491">
    <property type="term" value="F:oxidoreductase activity"/>
    <property type="evidence" value="ECO:0007669"/>
    <property type="project" value="UniProtKB-KW"/>
</dbReference>
<reference evidence="6" key="1">
    <citation type="journal article" date="2021" name="Proc. Natl. Acad. Sci. U.S.A.">
        <title>Three genomes in the algal genus Volvox reveal the fate of a haploid sex-determining region after a transition to homothallism.</title>
        <authorList>
            <person name="Yamamoto K."/>
            <person name="Hamaji T."/>
            <person name="Kawai-Toyooka H."/>
            <person name="Matsuzaki R."/>
            <person name="Takahashi F."/>
            <person name="Nishimura Y."/>
            <person name="Kawachi M."/>
            <person name="Noguchi H."/>
            <person name="Minakuchi Y."/>
            <person name="Umen J.G."/>
            <person name="Toyoda A."/>
            <person name="Nozaki H."/>
        </authorList>
    </citation>
    <scope>NUCLEOTIDE SEQUENCE</scope>
    <source>
        <strain evidence="6">NIES-3785</strain>
        <strain evidence="5">NIES-3786</strain>
    </source>
</reference>
<evidence type="ECO:0000256" key="2">
    <source>
        <dbReference type="ARBA" id="ARBA00023002"/>
    </source>
</evidence>
<evidence type="ECO:0000256" key="3">
    <source>
        <dbReference type="SAM" id="SignalP"/>
    </source>
</evidence>
<dbReference type="Proteomes" id="UP000722791">
    <property type="component" value="Unassembled WGS sequence"/>
</dbReference>
<dbReference type="Gene3D" id="3.90.660.10">
    <property type="match status" value="1"/>
</dbReference>
<evidence type="ECO:0000313" key="6">
    <source>
        <dbReference type="EMBL" id="GIM05821.1"/>
    </source>
</evidence>
<evidence type="ECO:0000256" key="1">
    <source>
        <dbReference type="ARBA" id="ARBA00005995"/>
    </source>
</evidence>
<dbReference type="InterPro" id="IPR002937">
    <property type="entry name" value="Amino_oxidase"/>
</dbReference>
<evidence type="ECO:0000313" key="5">
    <source>
        <dbReference type="EMBL" id="GIL69680.1"/>
    </source>
</evidence>
<dbReference type="EMBL" id="BNCQ01000019">
    <property type="protein sequence ID" value="GIM05821.1"/>
    <property type="molecule type" value="Genomic_DNA"/>
</dbReference>
<evidence type="ECO:0000259" key="4">
    <source>
        <dbReference type="Pfam" id="PF01593"/>
    </source>
</evidence>
<dbReference type="Pfam" id="PF01593">
    <property type="entry name" value="Amino_oxidase"/>
    <property type="match status" value="1"/>
</dbReference>
<dbReference type="SUPFAM" id="SSF51905">
    <property type="entry name" value="FAD/NAD(P)-binding domain"/>
    <property type="match status" value="1"/>
</dbReference>
<dbReference type="GO" id="GO:0050660">
    <property type="term" value="F:flavin adenine dinucleotide binding"/>
    <property type="evidence" value="ECO:0007669"/>
    <property type="project" value="TreeGrafter"/>
</dbReference>
<feature type="signal peptide" evidence="3">
    <location>
        <begin position="1"/>
        <end position="27"/>
    </location>
</feature>
<evidence type="ECO:0000313" key="7">
    <source>
        <dbReference type="Proteomes" id="UP000722791"/>
    </source>
</evidence>
<keyword evidence="2" id="KW-0560">Oxidoreductase</keyword>
<feature type="chain" id="PRO_5035415803" description="Amine oxidase domain-containing protein" evidence="3">
    <location>
        <begin position="28"/>
        <end position="498"/>
    </location>
</feature>
<protein>
    <recommendedName>
        <fullName evidence="4">Amine oxidase domain-containing protein</fullName>
    </recommendedName>
</protein>
<dbReference type="AlphaFoldDB" id="A0A8J4GE64"/>
<feature type="domain" description="Amine oxidase" evidence="4">
    <location>
        <begin position="45"/>
        <end position="493"/>
    </location>
</feature>
<dbReference type="SUPFAM" id="SSF54373">
    <property type="entry name" value="FAD-linked reductases, C-terminal domain"/>
    <property type="match status" value="1"/>
</dbReference>
<dbReference type="EMBL" id="BNCP01000001">
    <property type="protein sequence ID" value="GIL69680.1"/>
    <property type="molecule type" value="Genomic_DNA"/>
</dbReference>
<keyword evidence="3" id="KW-0732">Signal</keyword>
<name>A0A8J4GE64_9CHLO</name>